<dbReference type="Gramene" id="AET4Gv20190500.37">
    <property type="protein sequence ID" value="AET4Gv20190500.37"/>
    <property type="gene ID" value="AET4Gv20190500"/>
</dbReference>
<dbReference type="Gramene" id="AET4Gv20190500.1">
    <property type="protein sequence ID" value="AET4Gv20190500.1"/>
    <property type="gene ID" value="AET4Gv20190500"/>
</dbReference>
<reference evidence="1" key="3">
    <citation type="journal article" date="2017" name="Nature">
        <title>Genome sequence of the progenitor of the wheat D genome Aegilops tauschii.</title>
        <authorList>
            <person name="Luo M.C."/>
            <person name="Gu Y.Q."/>
            <person name="Puiu D."/>
            <person name="Wang H."/>
            <person name="Twardziok S.O."/>
            <person name="Deal K.R."/>
            <person name="Huo N."/>
            <person name="Zhu T."/>
            <person name="Wang L."/>
            <person name="Wang Y."/>
            <person name="McGuire P.E."/>
            <person name="Liu S."/>
            <person name="Long H."/>
            <person name="Ramasamy R.K."/>
            <person name="Rodriguez J.C."/>
            <person name="Van S.L."/>
            <person name="Yuan L."/>
            <person name="Wang Z."/>
            <person name="Xia Z."/>
            <person name="Xiao L."/>
            <person name="Anderson O.D."/>
            <person name="Ouyang S."/>
            <person name="Liang Y."/>
            <person name="Zimin A.V."/>
            <person name="Pertea G."/>
            <person name="Qi P."/>
            <person name="Bennetzen J.L."/>
            <person name="Dai X."/>
            <person name="Dawson M.W."/>
            <person name="Muller H.G."/>
            <person name="Kugler K."/>
            <person name="Rivarola-Duarte L."/>
            <person name="Spannagl M."/>
            <person name="Mayer K.F.X."/>
            <person name="Lu F.H."/>
            <person name="Bevan M.W."/>
            <person name="Leroy P."/>
            <person name="Li P."/>
            <person name="You F.M."/>
            <person name="Sun Q."/>
            <person name="Liu Z."/>
            <person name="Lyons E."/>
            <person name="Wicker T."/>
            <person name="Salzberg S.L."/>
            <person name="Devos K.M."/>
            <person name="Dvorak J."/>
        </authorList>
    </citation>
    <scope>NUCLEOTIDE SEQUENCE [LARGE SCALE GENOMIC DNA]</scope>
    <source>
        <strain evidence="1">cv. AL8/78</strain>
    </source>
</reference>
<evidence type="ECO:0000313" key="1">
    <source>
        <dbReference type="EnsemblPlants" id="AET4Gv20190500.37"/>
    </source>
</evidence>
<accession>A0A453HHG7</accession>
<dbReference type="Gramene" id="AET4Gv20190500.28">
    <property type="protein sequence ID" value="AET4Gv20190500.28"/>
    <property type="gene ID" value="AET4Gv20190500"/>
</dbReference>
<dbReference type="EnsemblPlants" id="AET4Gv20190500.37">
    <property type="protein sequence ID" value="AET4Gv20190500.37"/>
    <property type="gene ID" value="AET4Gv20190500"/>
</dbReference>
<reference evidence="1" key="4">
    <citation type="submission" date="2019-03" db="UniProtKB">
        <authorList>
            <consortium name="EnsemblPlants"/>
        </authorList>
    </citation>
    <scope>IDENTIFICATION</scope>
</reference>
<sequence>MQGCNLFLPFVRGYRIMIGHRDGFVIMEVNHEGFVGTDGRENSTCYDQHVEKLITVLVDQVQADIENHRHKHWLPYVRLFLQEAYQLATKICFKKLMVQIVSR</sequence>
<dbReference type="AlphaFoldDB" id="A0A453HHG7"/>
<protein>
    <submittedName>
        <fullName evidence="1">Uncharacterized protein</fullName>
    </submittedName>
</protein>
<dbReference type="EnsemblPlants" id="AET4Gv20190500.28">
    <property type="protein sequence ID" value="AET4Gv20190500.28"/>
    <property type="gene ID" value="AET4Gv20190500"/>
</dbReference>
<reference evidence="1" key="5">
    <citation type="journal article" date="2021" name="G3 (Bethesda)">
        <title>Aegilops tauschii genome assembly Aet v5.0 features greater sequence contiguity and improved annotation.</title>
        <authorList>
            <person name="Wang L."/>
            <person name="Zhu T."/>
            <person name="Rodriguez J.C."/>
            <person name="Deal K.R."/>
            <person name="Dubcovsky J."/>
            <person name="McGuire P.E."/>
            <person name="Lux T."/>
            <person name="Spannagl M."/>
            <person name="Mayer K.F.X."/>
            <person name="Baldrich P."/>
            <person name="Meyers B.C."/>
            <person name="Huo N."/>
            <person name="Gu Y.Q."/>
            <person name="Zhou H."/>
            <person name="Devos K.M."/>
            <person name="Bennetzen J.L."/>
            <person name="Unver T."/>
            <person name="Budak H."/>
            <person name="Gulick P.J."/>
            <person name="Galiba G."/>
            <person name="Kalapos B."/>
            <person name="Nelson D.R."/>
            <person name="Li P."/>
            <person name="You F.M."/>
            <person name="Luo M.C."/>
            <person name="Dvorak J."/>
        </authorList>
    </citation>
    <scope>NUCLEOTIDE SEQUENCE [LARGE SCALE GENOMIC DNA]</scope>
    <source>
        <strain evidence="1">cv. AL8/78</strain>
    </source>
</reference>
<keyword evidence="2" id="KW-1185">Reference proteome</keyword>
<reference evidence="2" key="1">
    <citation type="journal article" date="2014" name="Science">
        <title>Ancient hybridizations among the ancestral genomes of bread wheat.</title>
        <authorList>
            <consortium name="International Wheat Genome Sequencing Consortium,"/>
            <person name="Marcussen T."/>
            <person name="Sandve S.R."/>
            <person name="Heier L."/>
            <person name="Spannagl M."/>
            <person name="Pfeifer M."/>
            <person name="Jakobsen K.S."/>
            <person name="Wulff B.B."/>
            <person name="Steuernagel B."/>
            <person name="Mayer K.F."/>
            <person name="Olsen O.A."/>
        </authorList>
    </citation>
    <scope>NUCLEOTIDE SEQUENCE [LARGE SCALE GENOMIC DNA]</scope>
    <source>
        <strain evidence="2">cv. AL8/78</strain>
    </source>
</reference>
<dbReference type="Proteomes" id="UP000015105">
    <property type="component" value="Chromosome 4D"/>
</dbReference>
<evidence type="ECO:0000313" key="2">
    <source>
        <dbReference type="Proteomes" id="UP000015105"/>
    </source>
</evidence>
<organism evidence="1 2">
    <name type="scientific">Aegilops tauschii subsp. strangulata</name>
    <name type="common">Goatgrass</name>
    <dbReference type="NCBI Taxonomy" id="200361"/>
    <lineage>
        <taxon>Eukaryota</taxon>
        <taxon>Viridiplantae</taxon>
        <taxon>Streptophyta</taxon>
        <taxon>Embryophyta</taxon>
        <taxon>Tracheophyta</taxon>
        <taxon>Spermatophyta</taxon>
        <taxon>Magnoliopsida</taxon>
        <taxon>Liliopsida</taxon>
        <taxon>Poales</taxon>
        <taxon>Poaceae</taxon>
        <taxon>BOP clade</taxon>
        <taxon>Pooideae</taxon>
        <taxon>Triticodae</taxon>
        <taxon>Triticeae</taxon>
        <taxon>Triticinae</taxon>
        <taxon>Aegilops</taxon>
    </lineage>
</organism>
<name>A0A453HHG7_AEGTS</name>
<reference evidence="2" key="2">
    <citation type="journal article" date="2017" name="Nat. Plants">
        <title>The Aegilops tauschii genome reveals multiple impacts of transposons.</title>
        <authorList>
            <person name="Zhao G."/>
            <person name="Zou C."/>
            <person name="Li K."/>
            <person name="Wang K."/>
            <person name="Li T."/>
            <person name="Gao L."/>
            <person name="Zhang X."/>
            <person name="Wang H."/>
            <person name="Yang Z."/>
            <person name="Liu X."/>
            <person name="Jiang W."/>
            <person name="Mao L."/>
            <person name="Kong X."/>
            <person name="Jiao Y."/>
            <person name="Jia J."/>
        </authorList>
    </citation>
    <scope>NUCLEOTIDE SEQUENCE [LARGE SCALE GENOMIC DNA]</scope>
    <source>
        <strain evidence="2">cv. AL8/78</strain>
    </source>
</reference>
<dbReference type="EnsemblPlants" id="AET4Gv20190500.1">
    <property type="protein sequence ID" value="AET4Gv20190500.1"/>
    <property type="gene ID" value="AET4Gv20190500"/>
</dbReference>
<proteinExistence type="predicted"/>